<keyword evidence="11" id="KW-1185">Reference proteome</keyword>
<accession>A0A8T1M717</accession>
<dbReference type="PANTHER" id="PTHR23292">
    <property type="entry name" value="LIPOPOLYSACCHARIDE-INDUCED TUMOR NECROSIS FACTOR-ALPHA FACTOR"/>
    <property type="match status" value="1"/>
</dbReference>
<organism evidence="10 11">
    <name type="scientific">Clonorchis sinensis</name>
    <name type="common">Chinese liver fluke</name>
    <dbReference type="NCBI Taxonomy" id="79923"/>
    <lineage>
        <taxon>Eukaryota</taxon>
        <taxon>Metazoa</taxon>
        <taxon>Spiralia</taxon>
        <taxon>Lophotrochozoa</taxon>
        <taxon>Platyhelminthes</taxon>
        <taxon>Trematoda</taxon>
        <taxon>Digenea</taxon>
        <taxon>Opisthorchiida</taxon>
        <taxon>Opisthorchiata</taxon>
        <taxon>Opisthorchiidae</taxon>
        <taxon>Clonorchis</taxon>
    </lineage>
</organism>
<evidence type="ECO:0000256" key="8">
    <source>
        <dbReference type="SAM" id="Phobius"/>
    </source>
</evidence>
<dbReference type="Pfam" id="PF10601">
    <property type="entry name" value="zf-LITAF-like"/>
    <property type="match status" value="1"/>
</dbReference>
<comment type="caution">
    <text evidence="10">The sequence shown here is derived from an EMBL/GenBank/DDBJ whole genome shotgun (WGS) entry which is preliminary data.</text>
</comment>
<feature type="domain" description="LITAF" evidence="9">
    <location>
        <begin position="120"/>
        <end position="204"/>
    </location>
</feature>
<evidence type="ECO:0000256" key="4">
    <source>
        <dbReference type="ARBA" id="ARBA00005975"/>
    </source>
</evidence>
<keyword evidence="6" id="KW-0862">Zinc</keyword>
<dbReference type="GO" id="GO:0008270">
    <property type="term" value="F:zinc ion binding"/>
    <property type="evidence" value="ECO:0007669"/>
    <property type="project" value="TreeGrafter"/>
</dbReference>
<gene>
    <name evidence="10" type="ORF">CSKR_203059</name>
</gene>
<sequence length="205" mass="22548">PVYEQLIKAGYKLPVRGLSLPREPAACFRLLNTTVSGASIILSFGKRNLRLSSSLHLFRLKWYGKAKQFLNLIVGRPFLKQLLSLSEANRGESIYEPPDPCPTVGYDVKAFGIDANYITEQPSAVIISASFGPEAQNYVCSICLNKVITTVQYVNGACTWLACTGIFFIGGVLGCCLIPFFVNTCKDAKHICPVCNTELGIYKRL</sequence>
<dbReference type="GO" id="GO:0005765">
    <property type="term" value="C:lysosomal membrane"/>
    <property type="evidence" value="ECO:0007669"/>
    <property type="project" value="UniProtKB-SubCell"/>
</dbReference>
<reference evidence="10 11" key="2">
    <citation type="journal article" date="2021" name="Genomics">
        <title>High-quality reference genome for Clonorchis sinensis.</title>
        <authorList>
            <person name="Young N.D."/>
            <person name="Stroehlein A.J."/>
            <person name="Kinkar L."/>
            <person name="Wang T."/>
            <person name="Sohn W.M."/>
            <person name="Chang B.C.H."/>
            <person name="Kaur P."/>
            <person name="Weisz D."/>
            <person name="Dudchenko O."/>
            <person name="Aiden E.L."/>
            <person name="Korhonen P.K."/>
            <person name="Gasser R.B."/>
        </authorList>
    </citation>
    <scope>NUCLEOTIDE SEQUENCE [LARGE SCALE GENOMIC DNA]</scope>
    <source>
        <strain evidence="10">Cs-k2</strain>
    </source>
</reference>
<dbReference type="SMART" id="SM00714">
    <property type="entry name" value="LITAF"/>
    <property type="match status" value="1"/>
</dbReference>
<evidence type="ECO:0000259" key="9">
    <source>
        <dbReference type="PROSITE" id="PS51837"/>
    </source>
</evidence>
<dbReference type="GO" id="GO:0031902">
    <property type="term" value="C:late endosome membrane"/>
    <property type="evidence" value="ECO:0007669"/>
    <property type="project" value="UniProtKB-SubCell"/>
</dbReference>
<evidence type="ECO:0000313" key="11">
    <source>
        <dbReference type="Proteomes" id="UP000286415"/>
    </source>
</evidence>
<keyword evidence="8" id="KW-1133">Transmembrane helix</keyword>
<comment type="subcellular location">
    <subcellularLocation>
        <location evidence="2">Endosome membrane</location>
        <topology evidence="2">Peripheral membrane protein</topology>
    </subcellularLocation>
    <subcellularLocation>
        <location evidence="1">Late endosome membrane</location>
    </subcellularLocation>
    <subcellularLocation>
        <location evidence="3">Lysosome membrane</location>
        <topology evidence="3">Peripheral membrane protein</topology>
        <orientation evidence="3">Cytoplasmic side</orientation>
    </subcellularLocation>
</comment>
<reference evidence="10 11" key="1">
    <citation type="journal article" date="2018" name="Biotechnol. Adv.">
        <title>Improved genomic resources and new bioinformatic workflow for the carcinogenic parasite Clonorchis sinensis: Biotechnological implications.</title>
        <authorList>
            <person name="Wang D."/>
            <person name="Korhonen P.K."/>
            <person name="Gasser R.B."/>
            <person name="Young N.D."/>
        </authorList>
    </citation>
    <scope>NUCLEOTIDE SEQUENCE [LARGE SCALE GENOMIC DNA]</scope>
    <source>
        <strain evidence="10">Cs-k2</strain>
    </source>
</reference>
<dbReference type="OrthoDB" id="4713066at2759"/>
<dbReference type="EMBL" id="NIRI02000056">
    <property type="protein sequence ID" value="KAG5444692.1"/>
    <property type="molecule type" value="Genomic_DNA"/>
</dbReference>
<evidence type="ECO:0000256" key="2">
    <source>
        <dbReference type="ARBA" id="ARBA00004481"/>
    </source>
</evidence>
<name>A0A8T1M717_CLOSI</name>
<evidence type="ECO:0000256" key="6">
    <source>
        <dbReference type="ARBA" id="ARBA00022833"/>
    </source>
</evidence>
<keyword evidence="8" id="KW-0812">Transmembrane</keyword>
<proteinExistence type="inferred from homology"/>
<feature type="non-terminal residue" evidence="10">
    <location>
        <position position="1"/>
    </location>
</feature>
<keyword evidence="7 8" id="KW-0472">Membrane</keyword>
<dbReference type="PROSITE" id="PS51837">
    <property type="entry name" value="LITAF"/>
    <property type="match status" value="1"/>
</dbReference>
<dbReference type="PANTHER" id="PTHR23292:SF6">
    <property type="entry name" value="FI16602P1-RELATED"/>
    <property type="match status" value="1"/>
</dbReference>
<dbReference type="Proteomes" id="UP000286415">
    <property type="component" value="Unassembled WGS sequence"/>
</dbReference>
<dbReference type="AlphaFoldDB" id="A0A8T1M717"/>
<evidence type="ECO:0000313" key="10">
    <source>
        <dbReference type="EMBL" id="KAG5444692.1"/>
    </source>
</evidence>
<keyword evidence="5" id="KW-0479">Metal-binding</keyword>
<protein>
    <submittedName>
        <fullName evidence="10">Lipopolysaccharide-induced tumor necrosis factor-alpha factor</fullName>
    </submittedName>
</protein>
<dbReference type="InterPro" id="IPR006629">
    <property type="entry name" value="LITAF"/>
</dbReference>
<evidence type="ECO:0000256" key="7">
    <source>
        <dbReference type="ARBA" id="ARBA00023136"/>
    </source>
</evidence>
<dbReference type="InterPro" id="IPR037519">
    <property type="entry name" value="LITAF_fam"/>
</dbReference>
<evidence type="ECO:0000256" key="1">
    <source>
        <dbReference type="ARBA" id="ARBA00004414"/>
    </source>
</evidence>
<evidence type="ECO:0000256" key="5">
    <source>
        <dbReference type="ARBA" id="ARBA00022723"/>
    </source>
</evidence>
<evidence type="ECO:0000256" key="3">
    <source>
        <dbReference type="ARBA" id="ARBA00004630"/>
    </source>
</evidence>
<comment type="similarity">
    <text evidence="4">Belongs to the CDIP1/LITAF family.</text>
</comment>
<feature type="transmembrane region" description="Helical" evidence="8">
    <location>
        <begin position="159"/>
        <end position="182"/>
    </location>
</feature>